<feature type="domain" description="Ig-like" evidence="6">
    <location>
        <begin position="4526"/>
        <end position="4607"/>
    </location>
</feature>
<keyword evidence="8" id="KW-1185">Reference proteome</keyword>
<organism evidence="7 8">
    <name type="scientific">Flectobacillus roseus</name>
    <dbReference type="NCBI Taxonomy" id="502259"/>
    <lineage>
        <taxon>Bacteria</taxon>
        <taxon>Pseudomonadati</taxon>
        <taxon>Bacteroidota</taxon>
        <taxon>Cytophagia</taxon>
        <taxon>Cytophagales</taxon>
        <taxon>Flectobacillaceae</taxon>
        <taxon>Flectobacillus</taxon>
    </lineage>
</organism>
<evidence type="ECO:0000256" key="2">
    <source>
        <dbReference type="ARBA" id="ARBA00022525"/>
    </source>
</evidence>
<dbReference type="PROSITE" id="PS50835">
    <property type="entry name" value="IG_LIKE"/>
    <property type="match status" value="1"/>
</dbReference>
<evidence type="ECO:0000259" key="6">
    <source>
        <dbReference type="PROSITE" id="PS50835"/>
    </source>
</evidence>
<keyword evidence="2" id="KW-0964">Secreted</keyword>
<evidence type="ECO:0000256" key="5">
    <source>
        <dbReference type="SAM" id="Phobius"/>
    </source>
</evidence>
<evidence type="ECO:0000256" key="1">
    <source>
        <dbReference type="ARBA" id="ARBA00004613"/>
    </source>
</evidence>
<dbReference type="RefSeq" id="WP_283345513.1">
    <property type="nucleotide sequence ID" value="NZ_JASHIF010000015.1"/>
</dbReference>
<keyword evidence="5" id="KW-0812">Transmembrane</keyword>
<feature type="transmembrane region" description="Helical" evidence="5">
    <location>
        <begin position="40"/>
        <end position="58"/>
    </location>
</feature>
<dbReference type="InterPro" id="IPR044023">
    <property type="entry name" value="Ig_7"/>
</dbReference>
<dbReference type="InterPro" id="IPR013783">
    <property type="entry name" value="Ig-like_fold"/>
</dbReference>
<comment type="subcellular location">
    <subcellularLocation>
        <location evidence="1">Secreted</location>
    </subcellularLocation>
</comment>
<evidence type="ECO:0000256" key="3">
    <source>
        <dbReference type="ARBA" id="ARBA00022729"/>
    </source>
</evidence>
<dbReference type="EMBL" id="JASHIF010000015">
    <property type="protein sequence ID" value="MDI9860944.1"/>
    <property type="molecule type" value="Genomic_DNA"/>
</dbReference>
<feature type="region of interest" description="Disordered" evidence="4">
    <location>
        <begin position="4340"/>
        <end position="4359"/>
    </location>
</feature>
<keyword evidence="5" id="KW-1133">Transmembrane helix</keyword>
<comment type="caution">
    <text evidence="7">The sequence shown here is derived from an EMBL/GenBank/DDBJ whole genome shotgun (WGS) entry which is preliminary data.</text>
</comment>
<name>A0ABT6YBJ4_9BACT</name>
<accession>A0ABT6YBJ4</accession>
<dbReference type="Pfam" id="PF17210">
    <property type="entry name" value="SdrD_B"/>
    <property type="match status" value="2"/>
</dbReference>
<dbReference type="Proteomes" id="UP001236507">
    <property type="component" value="Unassembled WGS sequence"/>
</dbReference>
<dbReference type="SMART" id="SM00409">
    <property type="entry name" value="IG"/>
    <property type="match status" value="7"/>
</dbReference>
<dbReference type="Pfam" id="PF19081">
    <property type="entry name" value="Ig_7"/>
    <property type="match status" value="33"/>
</dbReference>
<evidence type="ECO:0000256" key="4">
    <source>
        <dbReference type="SAM" id="MobiDB-lite"/>
    </source>
</evidence>
<keyword evidence="5" id="KW-0472">Membrane</keyword>
<dbReference type="InterPro" id="IPR022409">
    <property type="entry name" value="PKD/Chitinase_dom"/>
</dbReference>
<dbReference type="Gene3D" id="2.60.40.10">
    <property type="entry name" value="Immunoglobulins"/>
    <property type="match status" value="14"/>
</dbReference>
<dbReference type="InterPro" id="IPR003599">
    <property type="entry name" value="Ig_sub"/>
</dbReference>
<dbReference type="SUPFAM" id="SSF117074">
    <property type="entry name" value="Hypothetical protein PA1324"/>
    <property type="match status" value="2"/>
</dbReference>
<gene>
    <name evidence="7" type="ORF">QM524_17140</name>
</gene>
<reference evidence="7 8" key="1">
    <citation type="submission" date="2023-05" db="EMBL/GenBank/DDBJ databases">
        <title>Novel species of genus Flectobacillus isolated from stream in China.</title>
        <authorList>
            <person name="Lu H."/>
        </authorList>
    </citation>
    <scope>NUCLEOTIDE SEQUENCE [LARGE SCALE GENOMIC DNA]</scope>
    <source>
        <strain evidence="7 8">KCTC 42575</strain>
    </source>
</reference>
<protein>
    <submittedName>
        <fullName evidence="7">SdrD B-like domain-containing protein</fullName>
    </submittedName>
</protein>
<proteinExistence type="predicted"/>
<dbReference type="SMART" id="SM00089">
    <property type="entry name" value="PKD"/>
    <property type="match status" value="7"/>
</dbReference>
<keyword evidence="3" id="KW-0732">Signal</keyword>
<sequence>MKNFTASLRTSSKCDLSKLCTPELNTFRRARHYLKNHANGILRIVLLVPLIFFLGGTIKSQAQQNPLSPVQGFNIFAYGNTVLTNGDANGGLATFGNLTLNGAYSLSMSTTGSFKASGDANNTALIVEGNVSYSAGSGVNILNGGFVKIKDFTTSKYWSTNPTRLTASSATSQDANPRINLSVAQTQASINADVFDFNTAIANMRSYSTTYKGCSSNTTVSTTATSYTFNLTAGRTNFFKMTASQLALFNEIKFNIVPSATNPVVITVDIGTATSFNWTIPNFPGVPNAAGQYILFNFVNNSAGSATINLNGGSTIIGTVFAPNAHVNKAGSGNIEGQVVCMNYTHAQGEVHYQTFNTTVNCSSFSSVTCDCPGGLLKNSGFEVQEFRSGYDLNQKTAYWEWNSSASLTTGSGFQVCDANNAYLYAYSSNAAMWQRVDNITAGTSYTLSAYGGTHEPYYDHRYRLAFYNSSGTLLDFTEVQVDWDVDIVPAGQTILKEYVLTRTAPTGTSYLRVEGYASGDWLKLDNLCLTVNNTCNNLTSGGTIGSNQVLCKNVSSTPAALTNVTSPSGGDTGQTIQYQWYKATSLENGACPTNVAGSSKYTAISGATAATYTPGAITQTTCYIRTARRTNCNDYVAESNAVLVVLKNNCATVACTNNIVTNSSFETDDNVTNNGKKFPVYFQSSPASYITRTATNTDAYRGASPADWAIGTDVNDYANQNGAYYIDASVTGNANSGDRFIYGRYNQCVLFAPSANQKFFPVTPGKKYKICAYMAAFNPSGVQGNADVYFEYNFRNAEGGDKGILSTGDIYQSIPADADGQWETLNWQQYCVEIVAPAGATYLELYITPRDNEGDGVAFDDICMTEETCTSAPVVSSASICGTGTATLTATGCTGGTVKWYSGSTDTTPIATGATYTPASRSTSLNLFATCTLNNCESMKTPVNLTVSGAVSGVSATAVGGNTSNCGTPITINGAGSVANPNLVYNGDFSAGDIGFVTHYGEQNGGYGVFGVVTDANTYFNWASACKDRTTAGTGKIFVADGGTSANLTVWGQRIAVNPNTTYRLSTYATSISSTSPSTLAFYVNGVKVGTSTTLSATTCAWQQLSTTWSSGSSTTAYFEVRNENTNTGGNDFALDDISMTVDVPTVSYSWTGPNSFSATTQNITASTTGTYTLTVTGNTGCSSNASIAITINATPSSPTVTPATRCGAGTVTLGATCGSGETAQWYSSQSSTTVLTTGASYSPSLTASTTYYVGCKNTTTNCETPTASRTAVTGTINTLPTAPSSSNVTNGAVCGSGVVNLSAVCSTGQTVQWYASQTSTSVLTTGTSYAPSITATTTYFVGCKDNTTTCETATNSRQAVVGTVNPIPSAPSAGNVTGGAVCGSGVVNLSATCSTGQTVQWYASQTSTTVLSTGTSYAPSIAATTTYYVGCKDNTTTCETSTNSRQAAVGTVNPIPSAPSSSNVTNGAVCGSGVVNLIATCSTGQTVQWYASQSSTSVLTTGTSYSPNITATTTYFVGCKDNTTTCETATGSRQGVIGTVNPIPSAPSANNVVGASRCEAGVVTLTATCSTGQTVQWYASQSSTSMLTTGTSYAPSLTVTTTYYVGCKDNTTTCETTTGTRQGVTGTVNPNLPAPSSSNVQGGAVCGSGVVNLSAVCSSGQTVQWYASQTSTSVLTTGTSYAPSITATTTYFVGCKDNTTTCETATNSRQAVVGTVNPIPSAPSVGNVTGGAVCGSGVVNLSATCSTGQTVQWYASQTSTTVLSTGTSYAPSVAATTTYYVGCKDNTTTCETATNSRQAVVGTVNPIPSAPSSSNVTNGAVCGSGVVNLTATCSTGQTVQWYASQSSTSVLTTGTSYSPSITSTTTYYVGCKDNTTTCETATGSRQGVIGTVNPIPSAPSSSNVVGASRCEAGVVTLTATCSTGQTVQWYASQSSTSVLTTGTSYAPSLTATTTYYVGCKDNTTTCETTTGTRQGVTGTVNPNLPAPSSSSVQGGAVCGSGVVNLSAVCSSGQTVQWYASQTSTSVLTTGTSYAPSITATTTYFVGCKDNTTTCETATNSRQAVVGTVNPIPSAPSAGNVTNNSRCGSGIVNLSATCSTGQTVQWYASQTSTTVLTTGTSYAPSIASSTTYYVGCKDNTTTCETATNSRQAVVGTVNPIPSAPSSSNVTNGAVCGSGVVNLTATCTTGQTVQWYASQTSTSVLTTGTSYAPSITATTTYFVGCKDNTTTCETATGSRQGVIGTVNPIPSAPSSSNVVGASRCEAGVVTLTATCSTGQTVQWYASQSSTSVLTTGTSYAPSLTATTTYYVGCKDNTTTCETTSGTRQGVTGTVNPNLPAPSAGNVTNGAVCGSGVVNLSAVCSSGQTVQWYASQTSTSVLTTGTSYAPSITATTTYFVGCKDNTTTCETATNSRQSVVGTVNPIPSAPSAGNVTGGAVCGSGVVNLSATCSTGQTVQWYASQISTTVLSTGTSYAPSIASTTTYYVGCKDNTTTCETAANSRQAVVGTVNPIPSAPSSSNVTNGAVCGSGVVNLTATCTTGQTVQWYASQSSTSVLTTGTSYSPNITATTTYFVGCKDNTTTCETATGSRQGVIGTVNPIPSAPSANNVVGASRCEAGVVTLTATCSTGQTVQWYASQSSTSVLTTGTSYAPSLTATTTYYVGCKDNTTTCETTTGTRQGVTGTVNPNLPAPSSSNVQGGAVCGSGVVNLSAVCSSGQTVQWYASQTSTSVLTTGTSYAPSITATTTYFVGCKDNTTTCETATNSRQAVVGTVNPIPSAPSAGNVTGGAVCGSGVVNLSATCSTGQTVQWYASQTSTTVLSTGTSYAPSIAATTTYYVGCKDNTTTCETATNSRQAVVGTVNPIPNAPSSSNVTNGAVCGSGVVNLTATCSSGQTVQWYASQSSTSVLTTGTSYAPNITATTTYFVGCKDNTTACETATGSRQGVIGTVNPIPSAPSANNVVGASRCEAGVVTLTATCSTGQTVQWYASQSSTSVLTTGTSYAPSLTVTTTYYVGCKDNTTTCETTTGTRQGVTGTVNPNLPAPSSSNVQGGAVCGSGVVNLSAVCSSGQTVQWYASQTSTSVLTTGTSYAPSITATTTYFVGCKDNTTTCETATNSRQAVVGTVNPIPSAPSAGNVTNNSRCGSGIVNLSATCSTGQTVQWYASQTSTTVLSTGTSYAPSIAATTTYYVGCKDNTTTCETATNSRQAVVGTVNPIPSAPSAGNVTNGAVCGSGVVNLTATCSSGQTVQWYASQSSTSVLTTGTSYAPSITATTTYFVGCKDNTTTCETATGSRQGVIGTVNPIPSAPSANNVVGASRCEAGVVTLTATCSTGQTVQWYASQSSTSVLTTGTSYAPSITATTTYYVGCKDNTTTCETTTGTRQGVTGTVNPNLPAPSSSNVQGGAVCGSGVVNLSAVCLTGQTVQWYTSQTSTSVLTTGTSYAPSITATTTYFVGCKDNTTTCETATNSRQAVVGTVNPIPSAPSAGNVTGGAVCGSGVVNLSATCSTGQTVQWYASQTSTTVLSTGTSYAPSIAATTTYYLGCKDNTTTCETAINSRQAVVGTVNPIPSAPSAGNVTNGAVCGSGVVNLTATCTTGQTVQWYASQSSTSVLTTGTSYAPSITSTTTYYVACKDNTTTCETATGSRQGVIGTVNPIPSAPSANNVVGASRCEAGVVTLTATCSTGQTVQWYASQSSTSVLTTGTSYAPSLTATTTYYVGCKDNTTTCETTAGTRQGVTGTVNPNLPAPSSSSVQGGAVCGSGVVNLSAVCSSGQTVQWYASQTSTSVLTTGTSYAPSITATTTYFVGCKDNTTTCETATNSRQAVVGTVNPIPPAPSPSNVTNNSRCGSGVLTLGATCGAGETVQWYASQTSTTVLSTGTTYSPSISATTSYYVACKNNTTLCEVAIGGRTPVVGTVNLIPDAPAAADVQGGSVCGTGNLTLTANCRDASLTPVWYSSQSSTTVLTSGNAYTVAVSANATYFVSCKNTTTSCETPVGSRRSVDVIYNSKPTPVATTNSPVCIGGTVTLSTSGGTSYLWEGPNGYSSTSATPSLTNASTSLNGIYTVTVSGTGGCTGTATVEVVVRTKPTVTASVTDATVCNNSSIELKANATAASGATIASYTWSGPSSFASTSQNPTIAGALEVNEGFYNVKATDSFGCTATSEIFVFVNPVPTATASSEGGTIICQGAPISLYGNGGGIGGSYSWAGPAGYSSTIQNPTIPISSPTYAGFYTLTVTDANGCTAATTISISLDKCLKLGDLVWDDLNNNGIKDAGESGISNVTVKLYRDANNDNVPDGAAIATQVTTSTGNYLFTGLEPDNYIVSIIAPAGYISSTGKNGSATGPYEGSATPDPDNDVNNDDNGTLVGAEIITKAITLVPYTEPVNDGDTDNTSNLTVDFGLFKPSKIGDLVWYDTNRDGIQNETPLNGVNNVTVTLTDGLGNILATTTTNSSGIYGFDYLGLGDYKVVFSTSTLPAGYVISTKDAGGDDTKDSDADLTGTTGVVSITTPGTSNLTVDAGVNCPAAQISVSTDKNTYCAGSTVKLTTVVTGTPTVSQYSWSGPASFTSTSQSPTINGVTTAQSGVYTLTVTANNACSATTTATVNVIVNALPTVSATLVNTVVCQGQTIELKANGSGSNYSWSGPSSFTSTQQNPTIASATTSNSGTYTVVVSDGNICSASTTVQVTVNTLPALTATGGTICQGQSLNLGVTGASTYSWTGPNGFTATGASPSVNTQGIYTVTGTNATGCIGTATASVTVNPAATINVSNVEVCVGGVAQLTATGASTYSWTGPNGFTSTSAQALISNSAATTMNGVYTVVGTTSLGCVGSTTATLTVKENPVVTISGNRVICPRGQVALTANSSGTFAWTGPNGFTANTAVINVSTAGSYQVVVTNNGCSATGTVTLTTETFNVNASASATTVCSGGSVNLNVNATVGSGVKSYSWSGPASFTATTTNPVLSNVSVSNSGTYTVTIEGNSGCTTTATVGITVSPIPTTTKAIEFCEGSTTTLAVTGFTNATYSWNTSATTSSISVSTAGAYTVNITEANGCKSVQVFNVTQNPKAATVVTGATAFCSDASTQLTINSGVTSGQTYLWTGPNGFSSTSQTVSITQEGTYTVKVITDKNCEATTTVAVTKNSVNATATSVSACAGSSITLGASGGTSYSWAGPNGFTSTAQNPVVSGASALSQGIYMVTVSANGCVATATTDVMVYAKPNFVPIVTNSECNKTTTLNNGSIRIAGFNTGDKYDIVEASTYTGTKNFATATVIPTNGILMANIPNPTATKTYTIRVFNANGCFTDQVVRIQPVACDCGPQECVPITIQKSAR</sequence>
<evidence type="ECO:0000313" key="8">
    <source>
        <dbReference type="Proteomes" id="UP001236507"/>
    </source>
</evidence>
<dbReference type="InterPro" id="IPR033764">
    <property type="entry name" value="Sdr_B"/>
</dbReference>
<dbReference type="InterPro" id="IPR007110">
    <property type="entry name" value="Ig-like_dom"/>
</dbReference>
<evidence type="ECO:0000313" key="7">
    <source>
        <dbReference type="EMBL" id="MDI9860944.1"/>
    </source>
</evidence>